<dbReference type="SMART" id="SM00321">
    <property type="entry name" value="WSC"/>
    <property type="match status" value="1"/>
</dbReference>
<gene>
    <name evidence="4" type="primary">wsc1</name>
    <name evidence="4" type="ORF">H2201_003450</name>
</gene>
<keyword evidence="1" id="KW-0812">Transmembrane</keyword>
<sequence length="389" mass="41072">MVTSILKSALAAASIISIASGQQLSMPTPTYSGPANALTTVGCFSEAQPLVDQGTHQYQTDGICQRMCLQLSKPVMAMVDGSNCWCGDLKPHRGSEVDMSECNTPCNGYGDLKCGGPSKWAVFLTGITKNEIDYYEPEVSSTAAASTAAPQTSSATVVTVGGSTVIMTVPGSEPTQSGSKSESSGPNTAGIAAGAVVGVVVIAAIVGGVYFFLRQRKRKAVEEEYKRNAAVNDFIGGKPPGTSHSSLNDARLDPEAMMHRRQSDGSIADNQDYSRRILRVSLTSTTRRLGHKTLTQPRSQTQTVAIRKTAAFTITTSYRPISLSVLYADFPPIAFSIYHQGATLPPPLASSVSLFVSCLGCLGAAVVDGAAYQEVSTLSSWIWSHLCHS</sequence>
<keyword evidence="1" id="KW-0472">Membrane</keyword>
<feature type="signal peptide" evidence="2">
    <location>
        <begin position="1"/>
        <end position="21"/>
    </location>
</feature>
<protein>
    <submittedName>
        <fullName evidence="4">Protein SLG1</fullName>
    </submittedName>
</protein>
<evidence type="ECO:0000256" key="1">
    <source>
        <dbReference type="SAM" id="Phobius"/>
    </source>
</evidence>
<organism evidence="4 5">
    <name type="scientific">Coniosporium apollinis</name>
    <dbReference type="NCBI Taxonomy" id="61459"/>
    <lineage>
        <taxon>Eukaryota</taxon>
        <taxon>Fungi</taxon>
        <taxon>Dikarya</taxon>
        <taxon>Ascomycota</taxon>
        <taxon>Pezizomycotina</taxon>
        <taxon>Dothideomycetes</taxon>
        <taxon>Dothideomycetes incertae sedis</taxon>
        <taxon>Coniosporium</taxon>
    </lineage>
</organism>
<dbReference type="PROSITE" id="PS51212">
    <property type="entry name" value="WSC"/>
    <property type="match status" value="1"/>
</dbReference>
<evidence type="ECO:0000259" key="3">
    <source>
        <dbReference type="PROSITE" id="PS51212"/>
    </source>
</evidence>
<name>A0ABQ9NVV9_9PEZI</name>
<dbReference type="Proteomes" id="UP001172684">
    <property type="component" value="Unassembled WGS sequence"/>
</dbReference>
<feature type="transmembrane region" description="Helical" evidence="1">
    <location>
        <begin position="189"/>
        <end position="213"/>
    </location>
</feature>
<keyword evidence="5" id="KW-1185">Reference proteome</keyword>
<dbReference type="Pfam" id="PF01822">
    <property type="entry name" value="WSC"/>
    <property type="match status" value="1"/>
</dbReference>
<evidence type="ECO:0000256" key="2">
    <source>
        <dbReference type="SAM" id="SignalP"/>
    </source>
</evidence>
<keyword evidence="1" id="KW-1133">Transmembrane helix</keyword>
<keyword evidence="2" id="KW-0732">Signal</keyword>
<evidence type="ECO:0000313" key="4">
    <source>
        <dbReference type="EMBL" id="KAJ9666527.1"/>
    </source>
</evidence>
<proteinExistence type="predicted"/>
<reference evidence="4" key="1">
    <citation type="submission" date="2022-10" db="EMBL/GenBank/DDBJ databases">
        <title>Culturing micro-colonial fungi from biological soil crusts in the Mojave desert and describing Neophaeococcomyces mojavensis, and introducing the new genera and species Taxawa tesnikishii.</title>
        <authorList>
            <person name="Kurbessoian T."/>
            <person name="Stajich J.E."/>
        </authorList>
    </citation>
    <scope>NUCLEOTIDE SEQUENCE</scope>
    <source>
        <strain evidence="4">TK_1</strain>
    </source>
</reference>
<feature type="domain" description="WSC" evidence="3">
    <location>
        <begin position="37"/>
        <end position="126"/>
    </location>
</feature>
<dbReference type="EMBL" id="JAPDRL010000019">
    <property type="protein sequence ID" value="KAJ9666527.1"/>
    <property type="molecule type" value="Genomic_DNA"/>
</dbReference>
<accession>A0ABQ9NVV9</accession>
<dbReference type="InterPro" id="IPR002889">
    <property type="entry name" value="WSC_carb-bd"/>
</dbReference>
<feature type="chain" id="PRO_5046070793" evidence="2">
    <location>
        <begin position="22"/>
        <end position="389"/>
    </location>
</feature>
<comment type="caution">
    <text evidence="4">The sequence shown here is derived from an EMBL/GenBank/DDBJ whole genome shotgun (WGS) entry which is preliminary data.</text>
</comment>
<evidence type="ECO:0000313" key="5">
    <source>
        <dbReference type="Proteomes" id="UP001172684"/>
    </source>
</evidence>